<sequence>MINDEPYVSQRSRDAVNRAIERLGFSPNHAARTLAGSKANAIAMVVQDHGSHVLTDPFVASVLRGVHAELAGQGIHVLLMTSQYTANQDLATYLTGGHVDGVLVLCLHCDDPLPRMLRESDLPVVMGGRPLAGGDIPFVDADNFNGALEAARHLVTLGRTRISTIAGPSNTAVGMERLSGWRRGLGEQQIPTDLFVHSDFTFEGGARAMNALLNRAPDLDAVFAAADIMALGALDVLHARGKRVPDDVAIIGFDDSAMALNARPALTTVRQDIEQLGSTMAWRLIAELAGEPQLPSSVLLPTSLVRRLSA</sequence>
<name>A0ABQ2HWQ6_9PSEU</name>
<dbReference type="InterPro" id="IPR028082">
    <property type="entry name" value="Peripla_BP_I"/>
</dbReference>
<keyword evidence="6" id="KW-1185">Reference proteome</keyword>
<dbReference type="InterPro" id="IPR046335">
    <property type="entry name" value="LacI/GalR-like_sensor"/>
</dbReference>
<dbReference type="PROSITE" id="PS50932">
    <property type="entry name" value="HTH_LACI_2"/>
    <property type="match status" value="1"/>
</dbReference>
<evidence type="ECO:0000313" key="6">
    <source>
        <dbReference type="Proteomes" id="UP000597656"/>
    </source>
</evidence>
<evidence type="ECO:0000256" key="2">
    <source>
        <dbReference type="ARBA" id="ARBA00023125"/>
    </source>
</evidence>
<evidence type="ECO:0000313" key="5">
    <source>
        <dbReference type="EMBL" id="GGM93916.1"/>
    </source>
</evidence>
<dbReference type="InterPro" id="IPR010982">
    <property type="entry name" value="Lambda_DNA-bd_dom_sf"/>
</dbReference>
<dbReference type="InterPro" id="IPR000843">
    <property type="entry name" value="HTH_LacI"/>
</dbReference>
<accession>A0ABQ2HWQ6</accession>
<feature type="domain" description="HTH lacI-type" evidence="4">
    <location>
        <begin position="1"/>
        <end position="36"/>
    </location>
</feature>
<keyword evidence="1" id="KW-0805">Transcription regulation</keyword>
<dbReference type="Gene3D" id="3.40.50.2300">
    <property type="match status" value="2"/>
</dbReference>
<dbReference type="Gene3D" id="1.10.260.40">
    <property type="entry name" value="lambda repressor-like DNA-binding domains"/>
    <property type="match status" value="1"/>
</dbReference>
<keyword evidence="2" id="KW-0238">DNA-binding</keyword>
<protein>
    <submittedName>
        <fullName evidence="5">LacI family transcriptional regulator</fullName>
    </submittedName>
</protein>
<dbReference type="PANTHER" id="PTHR30146:SF109">
    <property type="entry name" value="HTH-TYPE TRANSCRIPTIONAL REGULATOR GALS"/>
    <property type="match status" value="1"/>
</dbReference>
<gene>
    <name evidence="5" type="ORF">GCM10011609_34180</name>
</gene>
<evidence type="ECO:0000259" key="4">
    <source>
        <dbReference type="PROSITE" id="PS50932"/>
    </source>
</evidence>
<dbReference type="Proteomes" id="UP000597656">
    <property type="component" value="Unassembled WGS sequence"/>
</dbReference>
<dbReference type="CDD" id="cd06267">
    <property type="entry name" value="PBP1_LacI_sugar_binding-like"/>
    <property type="match status" value="1"/>
</dbReference>
<keyword evidence="3" id="KW-0804">Transcription</keyword>
<reference evidence="6" key="1">
    <citation type="journal article" date="2019" name="Int. J. Syst. Evol. Microbiol.">
        <title>The Global Catalogue of Microorganisms (GCM) 10K type strain sequencing project: providing services to taxonomists for standard genome sequencing and annotation.</title>
        <authorList>
            <consortium name="The Broad Institute Genomics Platform"/>
            <consortium name="The Broad Institute Genome Sequencing Center for Infectious Disease"/>
            <person name="Wu L."/>
            <person name="Ma J."/>
        </authorList>
    </citation>
    <scope>NUCLEOTIDE SEQUENCE [LARGE SCALE GENOMIC DNA]</scope>
    <source>
        <strain evidence="6">CGMCC 4.7319</strain>
    </source>
</reference>
<dbReference type="EMBL" id="BMNC01000004">
    <property type="protein sequence ID" value="GGM93916.1"/>
    <property type="molecule type" value="Genomic_DNA"/>
</dbReference>
<evidence type="ECO:0000256" key="1">
    <source>
        <dbReference type="ARBA" id="ARBA00023015"/>
    </source>
</evidence>
<evidence type="ECO:0000256" key="3">
    <source>
        <dbReference type="ARBA" id="ARBA00023163"/>
    </source>
</evidence>
<dbReference type="SMART" id="SM00354">
    <property type="entry name" value="HTH_LACI"/>
    <property type="match status" value="1"/>
</dbReference>
<comment type="caution">
    <text evidence="5">The sequence shown here is derived from an EMBL/GenBank/DDBJ whole genome shotgun (WGS) entry which is preliminary data.</text>
</comment>
<proteinExistence type="predicted"/>
<organism evidence="5 6">
    <name type="scientific">Lentzea pudingi</name>
    <dbReference type="NCBI Taxonomy" id="1789439"/>
    <lineage>
        <taxon>Bacteria</taxon>
        <taxon>Bacillati</taxon>
        <taxon>Actinomycetota</taxon>
        <taxon>Actinomycetes</taxon>
        <taxon>Pseudonocardiales</taxon>
        <taxon>Pseudonocardiaceae</taxon>
        <taxon>Lentzea</taxon>
    </lineage>
</organism>
<dbReference type="SUPFAM" id="SSF53822">
    <property type="entry name" value="Periplasmic binding protein-like I"/>
    <property type="match status" value="1"/>
</dbReference>
<dbReference type="PANTHER" id="PTHR30146">
    <property type="entry name" value="LACI-RELATED TRANSCRIPTIONAL REPRESSOR"/>
    <property type="match status" value="1"/>
</dbReference>
<dbReference type="Pfam" id="PF13377">
    <property type="entry name" value="Peripla_BP_3"/>
    <property type="match status" value="1"/>
</dbReference>